<organism evidence="4 5">
    <name type="scientific">Discostella pseudostelligera</name>
    <dbReference type="NCBI Taxonomy" id="259834"/>
    <lineage>
        <taxon>Eukaryota</taxon>
        <taxon>Sar</taxon>
        <taxon>Stramenopiles</taxon>
        <taxon>Ochrophyta</taxon>
        <taxon>Bacillariophyta</taxon>
        <taxon>Coscinodiscophyceae</taxon>
        <taxon>Thalassiosirophycidae</taxon>
        <taxon>Stephanodiscales</taxon>
        <taxon>Stephanodiscaceae</taxon>
        <taxon>Discostella</taxon>
    </lineage>
</organism>
<feature type="domain" description="Ribosomal RNA methyltransferase FtsJ" evidence="3">
    <location>
        <begin position="295"/>
        <end position="409"/>
    </location>
</feature>
<evidence type="ECO:0000256" key="2">
    <source>
        <dbReference type="SAM" id="MobiDB-lite"/>
    </source>
</evidence>
<dbReference type="Pfam" id="PF01728">
    <property type="entry name" value="FtsJ"/>
    <property type="match status" value="2"/>
</dbReference>
<comment type="catalytic activity">
    <reaction evidence="1">
        <text>a 5'-end (N(7)-methyl 5'-triphosphoguanosine)-ribonucleoside in mRNA + S-adenosyl-L-methionine = a 5'-end (N(7)-methyl 5'-triphosphoguanosine)-(2'-O-methyl-ribonucleoside) in mRNA + S-adenosyl-L-homocysteine + H(+)</text>
        <dbReference type="Rhea" id="RHEA:67020"/>
        <dbReference type="Rhea" id="RHEA-COMP:17167"/>
        <dbReference type="Rhea" id="RHEA-COMP:17168"/>
        <dbReference type="ChEBI" id="CHEBI:15378"/>
        <dbReference type="ChEBI" id="CHEBI:57856"/>
        <dbReference type="ChEBI" id="CHEBI:59789"/>
        <dbReference type="ChEBI" id="CHEBI:156461"/>
        <dbReference type="ChEBI" id="CHEBI:167609"/>
        <dbReference type="EC" id="2.1.1.57"/>
    </reaction>
</comment>
<dbReference type="PANTHER" id="PTHR16121">
    <property type="entry name" value="CAP-SPECIFIC MRNA (NUCLEOSIDE-2'-O-)-METHYLTRANSFERASE 1-RELATED"/>
    <property type="match status" value="1"/>
</dbReference>
<name>A0ABD3N2I3_9STRA</name>
<dbReference type="GO" id="GO:0005634">
    <property type="term" value="C:nucleus"/>
    <property type="evidence" value="ECO:0007669"/>
    <property type="project" value="UniProtKB-SubCell"/>
</dbReference>
<comment type="subcellular location">
    <subcellularLocation>
        <location evidence="1">Nucleus</location>
    </subcellularLocation>
</comment>
<reference evidence="4 5" key="1">
    <citation type="submission" date="2024-10" db="EMBL/GenBank/DDBJ databases">
        <title>Updated reference genomes for cyclostephanoid diatoms.</title>
        <authorList>
            <person name="Roberts W.R."/>
            <person name="Alverson A.J."/>
        </authorList>
    </citation>
    <scope>NUCLEOTIDE SEQUENCE [LARGE SCALE GENOMIC DNA]</scope>
    <source>
        <strain evidence="4 5">AJA232-27</strain>
    </source>
</reference>
<protein>
    <recommendedName>
        <fullName evidence="1">Cap-specific mRNA (nucleoside-2'-O-)-methyltransferase 1</fullName>
        <ecNumber evidence="1">2.1.1.57</ecNumber>
    </recommendedName>
    <alternativeName>
        <fullName evidence="1">Cap1 2'O-ribose methyltransferase 1</fullName>
    </alternativeName>
</protein>
<keyword evidence="1" id="KW-0808">Transferase</keyword>
<comment type="caution">
    <text evidence="4">The sequence shown here is derived from an EMBL/GenBank/DDBJ whole genome shotgun (WGS) entry which is preliminary data.</text>
</comment>
<keyword evidence="1" id="KW-0507">mRNA processing</keyword>
<feature type="domain" description="Ribosomal RNA methyltransferase FtsJ" evidence="3">
    <location>
        <begin position="154"/>
        <end position="203"/>
    </location>
</feature>
<dbReference type="SUPFAM" id="SSF53335">
    <property type="entry name" value="S-adenosyl-L-methionine-dependent methyltransferases"/>
    <property type="match status" value="1"/>
</dbReference>
<dbReference type="PANTHER" id="PTHR16121:SF0">
    <property type="entry name" value="CAP-SPECIFIC MRNA (NUCLEOSIDE-2'-O-)-METHYLTRANSFERASE 1"/>
    <property type="match status" value="1"/>
</dbReference>
<dbReference type="EC" id="2.1.1.57" evidence="1"/>
<evidence type="ECO:0000313" key="5">
    <source>
        <dbReference type="Proteomes" id="UP001530293"/>
    </source>
</evidence>
<proteinExistence type="predicted"/>
<dbReference type="GO" id="GO:0004483">
    <property type="term" value="F:methyltransferase cap1 activity"/>
    <property type="evidence" value="ECO:0007669"/>
    <property type="project" value="UniProtKB-UniRule"/>
</dbReference>
<comment type="function">
    <text evidence="1">S-adenosyl-L-methionine-dependent methyltransferase that mediates RNA cap1 2'-O-ribose methylation to the 5'-cap structure of RNAs. Methylates the ribose of the first nucleotide of a m(7)GpppG-capped mRNA to produce m(7)GpppNmp (cap1).</text>
</comment>
<keyword evidence="1" id="KW-0539">Nucleus</keyword>
<feature type="compositionally biased region" description="Low complexity" evidence="2">
    <location>
        <begin position="45"/>
        <end position="63"/>
    </location>
</feature>
<accession>A0ABD3N2I3</accession>
<dbReference type="AlphaFoldDB" id="A0ABD3N2I3"/>
<keyword evidence="5" id="KW-1185">Reference proteome</keyword>
<evidence type="ECO:0000313" key="4">
    <source>
        <dbReference type="EMBL" id="KAL3768757.1"/>
    </source>
</evidence>
<dbReference type="Proteomes" id="UP001530293">
    <property type="component" value="Unassembled WGS sequence"/>
</dbReference>
<keyword evidence="1" id="KW-0506">mRNA capping</keyword>
<dbReference type="Gene3D" id="3.40.50.12760">
    <property type="match status" value="1"/>
</dbReference>
<keyword evidence="1" id="KW-0489">Methyltransferase</keyword>
<dbReference type="InterPro" id="IPR002877">
    <property type="entry name" value="RNA_MeTrfase_FtsJ_dom"/>
</dbReference>
<sequence length="503" mass="56483">MDINDSATSTCMGIISSWFPEVRWIRRRDLQYADDVIAEEGIHSSLLSSPSSKPKPAEVVSSPDKSYDSLISELNRIKEQLMPAATACADAINTYYQSSNSTNPGYEFRKARTSCNPYESLGAATSKSNLNQYKKKSRKRKWHQQPTPQGLSQFVNRSAIKLANIDALLGFILTNAVQGEDETFVFVDLCGAPGGFSEYILYRYLHPAISQTNDPEMDDAHCLRINGRRACFGFGMSLNGSNSDGEGAHWDLDHLKSYHINYHDTPEAKKGGMRPQLSYHVCDGADGTGSIYNWDNVVQLQHDIRVKIDPTSCDNPLVNLVVADGGFDAQRDSTDQESIAFKIIVSQTAAALTLLRPGGTFVLKMFGFREDATRHMLNVLQTYFDQMTFVKPVLSRPASAERYLVCRGFVGTGKEWDGLAWRKKMLQTSHERSVQKQKYPPLEDLMASFDLDMAQLNIDTCRSIVNRLDEKRKCAEQGKDVNAFEEHRSCLDTKAYESVWQLK</sequence>
<dbReference type="GO" id="GO:0016556">
    <property type="term" value="P:mRNA modification"/>
    <property type="evidence" value="ECO:0007669"/>
    <property type="project" value="UniProtKB-UniRule"/>
</dbReference>
<dbReference type="InterPro" id="IPR050851">
    <property type="entry name" value="mRNA_Cap_2O-Ribose_MeTrfase"/>
</dbReference>
<evidence type="ECO:0000256" key="1">
    <source>
        <dbReference type="RuleBase" id="RU368012"/>
    </source>
</evidence>
<evidence type="ECO:0000259" key="3">
    <source>
        <dbReference type="Pfam" id="PF01728"/>
    </source>
</evidence>
<dbReference type="GO" id="GO:0003676">
    <property type="term" value="F:nucleic acid binding"/>
    <property type="evidence" value="ECO:0007669"/>
    <property type="project" value="UniProtKB-UniRule"/>
</dbReference>
<keyword evidence="1" id="KW-0949">S-adenosyl-L-methionine</keyword>
<dbReference type="EMBL" id="JALLBG020000062">
    <property type="protein sequence ID" value="KAL3768757.1"/>
    <property type="molecule type" value="Genomic_DNA"/>
</dbReference>
<feature type="region of interest" description="Disordered" evidence="2">
    <location>
        <begin position="45"/>
        <end position="64"/>
    </location>
</feature>
<dbReference type="GO" id="GO:0032259">
    <property type="term" value="P:methylation"/>
    <property type="evidence" value="ECO:0007669"/>
    <property type="project" value="UniProtKB-KW"/>
</dbReference>
<dbReference type="InterPro" id="IPR029063">
    <property type="entry name" value="SAM-dependent_MTases_sf"/>
</dbReference>
<dbReference type="GO" id="GO:0006370">
    <property type="term" value="P:7-methylguanosine mRNA capping"/>
    <property type="evidence" value="ECO:0007669"/>
    <property type="project" value="UniProtKB-UniRule"/>
</dbReference>
<gene>
    <name evidence="4" type="ORF">ACHAWU_006858</name>
</gene>